<evidence type="ECO:0000313" key="2">
    <source>
        <dbReference type="Proteomes" id="UP000244184"/>
    </source>
</evidence>
<protein>
    <submittedName>
        <fullName evidence="1">Uncharacterized protein</fullName>
    </submittedName>
</protein>
<dbReference type="AlphaFoldDB" id="A0A2T6G0B4"/>
<reference evidence="1 2" key="1">
    <citation type="submission" date="2018-03" db="EMBL/GenBank/DDBJ databases">
        <title>Genome sequence of Paenibacillus elgii strain AC13 an antimicrobial compound producing bacteria.</title>
        <authorList>
            <person name="Kurokawa A.S."/>
            <person name="Araujo J.F."/>
            <person name="Costa R.A."/>
            <person name="Ortega D.B."/>
            <person name="Pires A.S."/>
            <person name="Pappas G.J.Jr."/>
            <person name="Franco O.L."/>
            <person name="Barreto C."/>
            <person name="Magalhaes B.S."/>
            <person name="Kruger R.H."/>
        </authorList>
    </citation>
    <scope>NUCLEOTIDE SEQUENCE [LARGE SCALE GENOMIC DNA]</scope>
    <source>
        <strain evidence="1 2">AC13</strain>
    </source>
</reference>
<dbReference type="Proteomes" id="UP000244184">
    <property type="component" value="Unassembled WGS sequence"/>
</dbReference>
<gene>
    <name evidence="1" type="ORF">C8Z91_19905</name>
</gene>
<comment type="caution">
    <text evidence="1">The sequence shown here is derived from an EMBL/GenBank/DDBJ whole genome shotgun (WGS) entry which is preliminary data.</text>
</comment>
<sequence length="218" mass="25596">MFYERLENIYRESGCQEYFPSSLFQKFYDFLRVSYRNGRMYISPYKFALHNQLTVNEAIQFFMYFTVDNGIFDMVYFIDCTKSLCSNRVYLDVNGTESSDSQLDSFVTCEECEKEYEIKDIIEHVKAYFVLNTEIEEPEIQVKVSTLDPNSTFLALKRLPDHLKRKSPSSSSKTERSFDEGDEPVEFNRLVTLNQMNGKPISNSFQTTLSIITGYIRR</sequence>
<name>A0A2T6G0B4_9BACL</name>
<organism evidence="1 2">
    <name type="scientific">Paenibacillus elgii</name>
    <dbReference type="NCBI Taxonomy" id="189691"/>
    <lineage>
        <taxon>Bacteria</taxon>
        <taxon>Bacillati</taxon>
        <taxon>Bacillota</taxon>
        <taxon>Bacilli</taxon>
        <taxon>Bacillales</taxon>
        <taxon>Paenibacillaceae</taxon>
        <taxon>Paenibacillus</taxon>
    </lineage>
</organism>
<accession>A0A2T6G0B4</accession>
<proteinExistence type="predicted"/>
<evidence type="ECO:0000313" key="1">
    <source>
        <dbReference type="EMBL" id="PUA37606.1"/>
    </source>
</evidence>
<dbReference type="EMBL" id="PYHP01000050">
    <property type="protein sequence ID" value="PUA37606.1"/>
    <property type="molecule type" value="Genomic_DNA"/>
</dbReference>
<dbReference type="RefSeq" id="WP_108532874.1">
    <property type="nucleotide sequence ID" value="NZ_PYHP01000050.1"/>
</dbReference>